<dbReference type="Proteomes" id="UP000323865">
    <property type="component" value="Chromosome"/>
</dbReference>
<accession>A0ABX6A3H2</accession>
<reference evidence="2 3" key="1">
    <citation type="submission" date="2019-09" db="EMBL/GenBank/DDBJ databases">
        <title>FDA dAtabase for Regulatory Grade micrObial Sequences (FDA-ARGOS): Supporting development and validation of Infectious Disease Dx tests.</title>
        <authorList>
            <person name="Sciortino C."/>
            <person name="Tallon L."/>
            <person name="Sadzewicz L."/>
            <person name="Vavikolanu K."/>
            <person name="Mehta A."/>
            <person name="Aluvathingal J."/>
            <person name="Nadendla S."/>
            <person name="Nandy P."/>
            <person name="Geyer C."/>
            <person name="Yan Y."/>
            <person name="Sichtig H."/>
        </authorList>
    </citation>
    <scope>NUCLEOTIDE SEQUENCE [LARGE SCALE GENOMIC DNA]</scope>
    <source>
        <strain evidence="2 3">FDAARGOS_640</strain>
    </source>
</reference>
<dbReference type="RefSeq" id="WP_150332870.1">
    <property type="nucleotide sequence ID" value="NZ_CP044108.1"/>
</dbReference>
<sequence>MSATSTSSSHAASWAGPIADILRILVVVVVLLLFAVNAADHLGFGRAWTKLVEEKSILR</sequence>
<evidence type="ECO:0000313" key="2">
    <source>
        <dbReference type="EMBL" id="QEU11392.1"/>
    </source>
</evidence>
<organism evidence="2 3">
    <name type="scientific">Dermabacter vaginalis</name>
    <dbReference type="NCBI Taxonomy" id="1630135"/>
    <lineage>
        <taxon>Bacteria</taxon>
        <taxon>Bacillati</taxon>
        <taxon>Actinomycetota</taxon>
        <taxon>Actinomycetes</taxon>
        <taxon>Micrococcales</taxon>
        <taxon>Dermabacteraceae</taxon>
        <taxon>Dermabacter</taxon>
    </lineage>
</organism>
<name>A0ABX6A3H2_9MICO</name>
<keyword evidence="1" id="KW-0472">Membrane</keyword>
<dbReference type="EMBL" id="CP044108">
    <property type="protein sequence ID" value="QEU11392.1"/>
    <property type="molecule type" value="Genomic_DNA"/>
</dbReference>
<keyword evidence="3" id="KW-1185">Reference proteome</keyword>
<proteinExistence type="predicted"/>
<gene>
    <name evidence="2" type="ORF">FOB48_03140</name>
</gene>
<evidence type="ECO:0000256" key="1">
    <source>
        <dbReference type="SAM" id="Phobius"/>
    </source>
</evidence>
<keyword evidence="1" id="KW-1133">Transmembrane helix</keyword>
<feature type="transmembrane region" description="Helical" evidence="1">
    <location>
        <begin position="21"/>
        <end position="39"/>
    </location>
</feature>
<evidence type="ECO:0000313" key="3">
    <source>
        <dbReference type="Proteomes" id="UP000323865"/>
    </source>
</evidence>
<keyword evidence="1" id="KW-0812">Transmembrane</keyword>
<protein>
    <submittedName>
        <fullName evidence="2">Uncharacterized protein</fullName>
    </submittedName>
</protein>